<dbReference type="InterPro" id="IPR000941">
    <property type="entry name" value="Enolase"/>
</dbReference>
<accession>A0A0G0SVK3</accession>
<comment type="cofactor">
    <cofactor evidence="12">
        <name>Mg(2+)</name>
        <dbReference type="ChEBI" id="CHEBI:18420"/>
    </cofactor>
    <text evidence="12">Mg(2+) is required for catalysis and for stabilizing the dimer.</text>
</comment>
<evidence type="ECO:0000256" key="12">
    <source>
        <dbReference type="PIRSR" id="PIRSR001400-3"/>
    </source>
</evidence>
<dbReference type="SFLD" id="SFLDS00001">
    <property type="entry name" value="Enolase"/>
    <property type="match status" value="1"/>
</dbReference>
<comment type="similarity">
    <text evidence="2 9">Belongs to the enolase family.</text>
</comment>
<gene>
    <name evidence="9" type="primary">eno</name>
    <name evidence="15" type="ORF">UT61_C0027G0016</name>
</gene>
<feature type="binding site" evidence="9">
    <location>
        <position position="371"/>
    </location>
    <ligand>
        <name>(2R)-2-phosphoglycerate</name>
        <dbReference type="ChEBI" id="CHEBI:58289"/>
    </ligand>
</feature>
<feature type="binding site" evidence="11">
    <location>
        <position position="289"/>
    </location>
    <ligand>
        <name>substrate</name>
    </ligand>
</feature>
<feature type="binding site" evidence="9">
    <location>
        <position position="166"/>
    </location>
    <ligand>
        <name>(2R)-2-phosphoglycerate</name>
        <dbReference type="ChEBI" id="CHEBI:58289"/>
    </ligand>
</feature>
<keyword evidence="7 9" id="KW-0324">Glycolysis</keyword>
<comment type="function">
    <text evidence="9">Catalyzes the reversible conversion of 2-phosphoglycerate (2-PG) into phosphoenolpyruvate (PEP). It is essential for the degradation of carbohydrates via glycolysis.</text>
</comment>
<feature type="domain" description="Enolase N-terminal" evidence="14">
    <location>
        <begin position="3"/>
        <end position="133"/>
    </location>
</feature>
<dbReference type="Pfam" id="PF00113">
    <property type="entry name" value="Enolase_C"/>
    <property type="match status" value="1"/>
</dbReference>
<dbReference type="SUPFAM" id="SSF54826">
    <property type="entry name" value="Enolase N-terminal domain-like"/>
    <property type="match status" value="1"/>
</dbReference>
<comment type="catalytic activity">
    <reaction evidence="9">
        <text>(2R)-2-phosphoglycerate = phosphoenolpyruvate + H2O</text>
        <dbReference type="Rhea" id="RHEA:10164"/>
        <dbReference type="ChEBI" id="CHEBI:15377"/>
        <dbReference type="ChEBI" id="CHEBI:58289"/>
        <dbReference type="ChEBI" id="CHEBI:58702"/>
        <dbReference type="EC" id="4.2.1.11"/>
    </reaction>
</comment>
<comment type="pathway">
    <text evidence="1 9">Carbohydrate degradation; glycolysis; pyruvate from D-glyceraldehyde 3-phosphate: step 4/5.</text>
</comment>
<reference evidence="15 16" key="1">
    <citation type="journal article" date="2015" name="Nature">
        <title>rRNA introns, odd ribosomes, and small enigmatic genomes across a large radiation of phyla.</title>
        <authorList>
            <person name="Brown C.T."/>
            <person name="Hug L.A."/>
            <person name="Thomas B.C."/>
            <person name="Sharon I."/>
            <person name="Castelle C.J."/>
            <person name="Singh A."/>
            <person name="Wilkins M.J."/>
            <person name="Williams K.H."/>
            <person name="Banfield J.F."/>
        </authorList>
    </citation>
    <scope>NUCLEOTIDE SEQUENCE [LARGE SCALE GENOMIC DNA]</scope>
</reference>
<dbReference type="PRINTS" id="PR00148">
    <property type="entry name" value="ENOLASE"/>
</dbReference>
<evidence type="ECO:0000256" key="10">
    <source>
        <dbReference type="PIRSR" id="PIRSR001400-1"/>
    </source>
</evidence>
<dbReference type="PIRSF" id="PIRSF001400">
    <property type="entry name" value="Enolase"/>
    <property type="match status" value="1"/>
</dbReference>
<dbReference type="Pfam" id="PF03952">
    <property type="entry name" value="Enolase_N"/>
    <property type="match status" value="1"/>
</dbReference>
<proteinExistence type="inferred from homology"/>
<dbReference type="PROSITE" id="PS00164">
    <property type="entry name" value="ENOLASE"/>
    <property type="match status" value="1"/>
</dbReference>
<evidence type="ECO:0000256" key="5">
    <source>
        <dbReference type="ARBA" id="ARBA00022525"/>
    </source>
</evidence>
<dbReference type="SFLD" id="SFLDF00002">
    <property type="entry name" value="enolase"/>
    <property type="match status" value="1"/>
</dbReference>
<dbReference type="InterPro" id="IPR020809">
    <property type="entry name" value="Enolase_CS"/>
</dbReference>
<dbReference type="SMART" id="SM01193">
    <property type="entry name" value="Enolase_N"/>
    <property type="match status" value="1"/>
</dbReference>
<feature type="active site" description="Proton donor" evidence="9 10">
    <location>
        <position position="208"/>
    </location>
</feature>
<evidence type="ECO:0000256" key="1">
    <source>
        <dbReference type="ARBA" id="ARBA00005031"/>
    </source>
</evidence>
<dbReference type="SFLD" id="SFLDG00178">
    <property type="entry name" value="enolase"/>
    <property type="match status" value="1"/>
</dbReference>
<keyword evidence="8 9" id="KW-0456">Lyase</keyword>
<dbReference type="GO" id="GO:0000015">
    <property type="term" value="C:phosphopyruvate hydratase complex"/>
    <property type="evidence" value="ECO:0007669"/>
    <property type="project" value="InterPro"/>
</dbReference>
<dbReference type="SMART" id="SM01192">
    <property type="entry name" value="Enolase_C"/>
    <property type="match status" value="1"/>
</dbReference>
<dbReference type="EMBL" id="LBXL01000027">
    <property type="protein sequence ID" value="KKR29607.1"/>
    <property type="molecule type" value="Genomic_DNA"/>
</dbReference>
<evidence type="ECO:0000313" key="16">
    <source>
        <dbReference type="Proteomes" id="UP000034793"/>
    </source>
</evidence>
<comment type="cofactor">
    <cofactor evidence="9">
        <name>Mg(2+)</name>
        <dbReference type="ChEBI" id="CHEBI:18420"/>
    </cofactor>
    <text evidence="9">Binds a second Mg(2+) ion via substrate during catalysis.</text>
</comment>
<dbReference type="UniPathway" id="UPA00109">
    <property type="reaction ID" value="UER00187"/>
</dbReference>
<keyword evidence="5 9" id="KW-0964">Secreted</keyword>
<dbReference type="PATRIC" id="fig|1618552.3.peg.760"/>
<dbReference type="CDD" id="cd03313">
    <property type="entry name" value="enolase"/>
    <property type="match status" value="1"/>
</dbReference>
<dbReference type="InterPro" id="IPR036849">
    <property type="entry name" value="Enolase-like_C_sf"/>
</dbReference>
<feature type="binding site" evidence="9">
    <location>
        <position position="341"/>
    </location>
    <ligand>
        <name>(2R)-2-phosphoglycerate</name>
        <dbReference type="ChEBI" id="CHEBI:58289"/>
    </ligand>
</feature>
<feature type="active site" description="Proton acceptor" evidence="9 10">
    <location>
        <position position="341"/>
    </location>
</feature>
<feature type="binding site" evidence="9 12">
    <location>
        <position position="246"/>
    </location>
    <ligand>
        <name>Mg(2+)</name>
        <dbReference type="ChEBI" id="CHEBI:18420"/>
    </ligand>
</feature>
<dbReference type="PANTHER" id="PTHR11902">
    <property type="entry name" value="ENOLASE"/>
    <property type="match status" value="1"/>
</dbReference>
<keyword evidence="9" id="KW-0963">Cytoplasm</keyword>
<dbReference type="InterPro" id="IPR029017">
    <property type="entry name" value="Enolase-like_N"/>
</dbReference>
<evidence type="ECO:0000256" key="2">
    <source>
        <dbReference type="ARBA" id="ARBA00009604"/>
    </source>
</evidence>
<feature type="binding site" evidence="11">
    <location>
        <position position="158"/>
    </location>
    <ligand>
        <name>substrate</name>
    </ligand>
</feature>
<name>A0A0G0SVK3_9BACT</name>
<evidence type="ECO:0000259" key="14">
    <source>
        <dbReference type="SMART" id="SM01193"/>
    </source>
</evidence>
<dbReference type="AlphaFoldDB" id="A0A0G0SVK3"/>
<keyword evidence="9 12" id="KW-0479">Metal-binding</keyword>
<feature type="domain" description="Enolase C-terminal TIM barrel" evidence="13">
    <location>
        <begin position="142"/>
        <end position="423"/>
    </location>
</feature>
<feature type="binding site" evidence="9">
    <location>
        <position position="392"/>
    </location>
    <ligand>
        <name>(2R)-2-phosphoglycerate</name>
        <dbReference type="ChEBI" id="CHEBI:58289"/>
    </ligand>
</feature>
<dbReference type="GO" id="GO:0005576">
    <property type="term" value="C:extracellular region"/>
    <property type="evidence" value="ECO:0007669"/>
    <property type="project" value="UniProtKB-SubCell"/>
</dbReference>
<dbReference type="GO" id="GO:0000287">
    <property type="term" value="F:magnesium ion binding"/>
    <property type="evidence" value="ECO:0007669"/>
    <property type="project" value="UniProtKB-UniRule"/>
</dbReference>
<dbReference type="Proteomes" id="UP000034793">
    <property type="component" value="Unassembled WGS sequence"/>
</dbReference>
<dbReference type="InterPro" id="IPR020810">
    <property type="entry name" value="Enolase_C"/>
</dbReference>
<keyword evidence="6 9" id="KW-0460">Magnesium</keyword>
<dbReference type="InterPro" id="IPR020811">
    <property type="entry name" value="Enolase_N"/>
</dbReference>
<feature type="binding site" evidence="9">
    <location>
        <position position="370"/>
    </location>
    <ligand>
        <name>(2R)-2-phosphoglycerate</name>
        <dbReference type="ChEBI" id="CHEBI:58289"/>
    </ligand>
</feature>
<evidence type="ECO:0000256" key="9">
    <source>
        <dbReference type="HAMAP-Rule" id="MF_00318"/>
    </source>
</evidence>
<dbReference type="EC" id="4.2.1.11" evidence="3 9"/>
<organism evidence="15 16">
    <name type="scientific">Candidatus Woesebacteria bacterium GW2011_GWA1_39_8</name>
    <dbReference type="NCBI Taxonomy" id="1618552"/>
    <lineage>
        <taxon>Bacteria</taxon>
        <taxon>Candidatus Woeseibacteriota</taxon>
    </lineage>
</organism>
<evidence type="ECO:0000256" key="4">
    <source>
        <dbReference type="ARBA" id="ARBA00017068"/>
    </source>
</evidence>
<evidence type="ECO:0000313" key="15">
    <source>
        <dbReference type="EMBL" id="KKR29607.1"/>
    </source>
</evidence>
<evidence type="ECO:0000256" key="7">
    <source>
        <dbReference type="ARBA" id="ARBA00023152"/>
    </source>
</evidence>
<comment type="caution">
    <text evidence="15">The sequence shown here is derived from an EMBL/GenBank/DDBJ whole genome shotgun (WGS) entry which is preliminary data.</text>
</comment>
<sequence length="428" mass="46352">MKIVKIISRQILDSRGDPTIETDVYLENGIFGRASVPSGKSTGKNEALELRDGDPLKYQGKGVLKAVDNVTNVIAPKIIGIESDKQPQIDEIMISLDGTENKSKLGANAILSVSLAASKAAAKAQNLPFYVYLNKLFSVNKEPKLPMPMINILNGGAHANFVTDIQEYMIVPVGAENFTEALQISSDVFHSLGRVLKEKGYATLVGDEGGYAPKVKNGDSEAIELIMQAVEKAGYKLGVDFAIAIDVAASQLYKNGTYTISKENKQFDSSGMIGWLSKLIADYPIVSVEDGLAEDDWDSWVIFTGEVGDKVQVVGDDLLVTNTRFIQKAIDTKAVNAVLIKPNQIGTLTETANAIKLSQQNNLRVIVSHRSGETEDTTISHIVVAFATGQIKTGSLSRSERNAKYNELLRISETLSGNNSFTLGLLDH</sequence>
<dbReference type="PANTHER" id="PTHR11902:SF1">
    <property type="entry name" value="ENOLASE"/>
    <property type="match status" value="1"/>
</dbReference>
<feature type="binding site" evidence="9 12">
    <location>
        <position position="316"/>
    </location>
    <ligand>
        <name>Mg(2+)</name>
        <dbReference type="ChEBI" id="CHEBI:18420"/>
    </ligand>
</feature>
<protein>
    <recommendedName>
        <fullName evidence="4 9">Enolase</fullName>
        <ecNumber evidence="3 9">4.2.1.11</ecNumber>
    </recommendedName>
    <alternativeName>
        <fullName evidence="9">2-phospho-D-glycerate hydro-lyase</fullName>
    </alternativeName>
    <alternativeName>
        <fullName evidence="9">2-phosphoglycerate dehydratase</fullName>
    </alternativeName>
</protein>
<dbReference type="Gene3D" id="3.30.390.10">
    <property type="entry name" value="Enolase-like, N-terminal domain"/>
    <property type="match status" value="1"/>
</dbReference>
<evidence type="ECO:0000256" key="3">
    <source>
        <dbReference type="ARBA" id="ARBA00012058"/>
    </source>
</evidence>
<feature type="binding site" evidence="11">
    <location>
        <position position="392"/>
    </location>
    <ligand>
        <name>substrate</name>
    </ligand>
</feature>
<dbReference type="GO" id="GO:0004634">
    <property type="term" value="F:phosphopyruvate hydratase activity"/>
    <property type="evidence" value="ECO:0007669"/>
    <property type="project" value="UniProtKB-UniRule"/>
</dbReference>
<dbReference type="HAMAP" id="MF_00318">
    <property type="entry name" value="Enolase"/>
    <property type="match status" value="1"/>
</dbReference>
<dbReference type="NCBIfam" id="TIGR01060">
    <property type="entry name" value="eno"/>
    <property type="match status" value="1"/>
</dbReference>
<evidence type="ECO:0000259" key="13">
    <source>
        <dbReference type="SMART" id="SM01192"/>
    </source>
</evidence>
<evidence type="ECO:0000256" key="8">
    <source>
        <dbReference type="ARBA" id="ARBA00023239"/>
    </source>
</evidence>
<dbReference type="GO" id="GO:0006096">
    <property type="term" value="P:glycolytic process"/>
    <property type="evidence" value="ECO:0007669"/>
    <property type="project" value="UniProtKB-UniRule"/>
</dbReference>
<dbReference type="SUPFAM" id="SSF51604">
    <property type="entry name" value="Enolase C-terminal domain-like"/>
    <property type="match status" value="1"/>
</dbReference>
<dbReference type="FunFam" id="3.30.390.10:FF:000001">
    <property type="entry name" value="Enolase"/>
    <property type="match status" value="1"/>
</dbReference>
<dbReference type="GO" id="GO:0009986">
    <property type="term" value="C:cell surface"/>
    <property type="evidence" value="ECO:0007669"/>
    <property type="project" value="UniProtKB-SubCell"/>
</dbReference>
<dbReference type="Gene3D" id="3.20.20.120">
    <property type="entry name" value="Enolase-like C-terminal domain"/>
    <property type="match status" value="1"/>
</dbReference>
<feature type="binding site" evidence="11">
    <location>
        <position position="167"/>
    </location>
    <ligand>
        <name>substrate</name>
    </ligand>
</feature>
<feature type="binding site" evidence="9 12">
    <location>
        <position position="289"/>
    </location>
    <ligand>
        <name>Mg(2+)</name>
        <dbReference type="ChEBI" id="CHEBI:18420"/>
    </ligand>
</feature>
<feature type="binding site" evidence="11">
    <location>
        <position position="316"/>
    </location>
    <ligand>
        <name>substrate</name>
    </ligand>
</feature>
<comment type="subcellular location">
    <subcellularLocation>
        <location evidence="9">Cytoplasm</location>
    </subcellularLocation>
    <subcellularLocation>
        <location evidence="9">Secreted</location>
    </subcellularLocation>
    <subcellularLocation>
        <location evidence="9">Cell surface</location>
    </subcellularLocation>
    <text evidence="9">Fractions of enolase are present in both the cytoplasm and on the cell surface.</text>
</comment>
<evidence type="ECO:0000256" key="6">
    <source>
        <dbReference type="ARBA" id="ARBA00022842"/>
    </source>
</evidence>
<evidence type="ECO:0000256" key="11">
    <source>
        <dbReference type="PIRSR" id="PIRSR001400-2"/>
    </source>
</evidence>
<feature type="binding site" evidence="11">
    <location>
        <begin position="368"/>
        <end position="371"/>
    </location>
    <ligand>
        <name>substrate</name>
    </ligand>
</feature>